<protein>
    <submittedName>
        <fullName evidence="6">TetR/AcrR family transcriptional regulator</fullName>
    </submittedName>
</protein>
<comment type="caution">
    <text evidence="6">The sequence shown here is derived from an EMBL/GenBank/DDBJ whole genome shotgun (WGS) entry which is preliminary data.</text>
</comment>
<evidence type="ECO:0000313" key="7">
    <source>
        <dbReference type="Proteomes" id="UP001500467"/>
    </source>
</evidence>
<dbReference type="EMBL" id="BAAALM010000011">
    <property type="protein sequence ID" value="GAA1209361.1"/>
    <property type="molecule type" value="Genomic_DNA"/>
</dbReference>
<dbReference type="PROSITE" id="PS50977">
    <property type="entry name" value="HTH_TETR_2"/>
    <property type="match status" value="1"/>
</dbReference>
<keyword evidence="1" id="KW-0805">Transcription regulation</keyword>
<keyword evidence="2 4" id="KW-0238">DNA-binding</keyword>
<evidence type="ECO:0000256" key="3">
    <source>
        <dbReference type="ARBA" id="ARBA00023163"/>
    </source>
</evidence>
<dbReference type="InterPro" id="IPR050109">
    <property type="entry name" value="HTH-type_TetR-like_transc_reg"/>
</dbReference>
<dbReference type="SUPFAM" id="SSF48498">
    <property type="entry name" value="Tetracyclin repressor-like, C-terminal domain"/>
    <property type="match status" value="1"/>
</dbReference>
<reference evidence="6 7" key="1">
    <citation type="journal article" date="2019" name="Int. J. Syst. Evol. Microbiol.">
        <title>The Global Catalogue of Microorganisms (GCM) 10K type strain sequencing project: providing services to taxonomists for standard genome sequencing and annotation.</title>
        <authorList>
            <consortium name="The Broad Institute Genomics Platform"/>
            <consortium name="The Broad Institute Genome Sequencing Center for Infectious Disease"/>
            <person name="Wu L."/>
            <person name="Ma J."/>
        </authorList>
    </citation>
    <scope>NUCLEOTIDE SEQUENCE [LARGE SCALE GENOMIC DNA]</scope>
    <source>
        <strain evidence="6 7">JCM 13022</strain>
    </source>
</reference>
<dbReference type="PANTHER" id="PTHR30055:SF234">
    <property type="entry name" value="HTH-TYPE TRANSCRIPTIONAL REGULATOR BETI"/>
    <property type="match status" value="1"/>
</dbReference>
<sequence length="183" mass="19921">MNAQRRRADATENRARIVEAARELVADGGEVMLNAVAKKAGVGQGTLYRHFPTRDDLFAEVYRQDVEELVDAAPALVAEYDPLSALSAWFDRLVAYARVKRGVLAAVEAGVRRDLADHSHGPIGDAVTTLLEAGKADGTIRSDVDARDVVLLVGYLSRLDDGEWDGRARRLLDVVLDGLRRGA</sequence>
<dbReference type="InterPro" id="IPR009057">
    <property type="entry name" value="Homeodomain-like_sf"/>
</dbReference>
<dbReference type="InterPro" id="IPR036271">
    <property type="entry name" value="Tet_transcr_reg_TetR-rel_C_sf"/>
</dbReference>
<proteinExistence type="predicted"/>
<name>A0ABN1VHC2_9PSEU</name>
<dbReference type="PANTHER" id="PTHR30055">
    <property type="entry name" value="HTH-TYPE TRANSCRIPTIONAL REGULATOR RUTR"/>
    <property type="match status" value="1"/>
</dbReference>
<dbReference type="Proteomes" id="UP001500467">
    <property type="component" value="Unassembled WGS sequence"/>
</dbReference>
<evidence type="ECO:0000256" key="1">
    <source>
        <dbReference type="ARBA" id="ARBA00023015"/>
    </source>
</evidence>
<dbReference type="Gene3D" id="1.10.357.10">
    <property type="entry name" value="Tetracycline Repressor, domain 2"/>
    <property type="match status" value="1"/>
</dbReference>
<evidence type="ECO:0000256" key="2">
    <source>
        <dbReference type="ARBA" id="ARBA00023125"/>
    </source>
</evidence>
<dbReference type="RefSeq" id="WP_253859960.1">
    <property type="nucleotide sequence ID" value="NZ_BAAALM010000011.1"/>
</dbReference>
<dbReference type="Pfam" id="PF21597">
    <property type="entry name" value="TetR_C_43"/>
    <property type="match status" value="1"/>
</dbReference>
<organism evidence="6 7">
    <name type="scientific">Prauserella alba</name>
    <dbReference type="NCBI Taxonomy" id="176898"/>
    <lineage>
        <taxon>Bacteria</taxon>
        <taxon>Bacillati</taxon>
        <taxon>Actinomycetota</taxon>
        <taxon>Actinomycetes</taxon>
        <taxon>Pseudonocardiales</taxon>
        <taxon>Pseudonocardiaceae</taxon>
        <taxon>Prauserella</taxon>
    </lineage>
</organism>
<evidence type="ECO:0000313" key="6">
    <source>
        <dbReference type="EMBL" id="GAA1209361.1"/>
    </source>
</evidence>
<evidence type="ECO:0000259" key="5">
    <source>
        <dbReference type="PROSITE" id="PS50977"/>
    </source>
</evidence>
<evidence type="ECO:0000256" key="4">
    <source>
        <dbReference type="PROSITE-ProRule" id="PRU00335"/>
    </source>
</evidence>
<dbReference type="Pfam" id="PF00440">
    <property type="entry name" value="TetR_N"/>
    <property type="match status" value="1"/>
</dbReference>
<feature type="domain" description="HTH tetR-type" evidence="5">
    <location>
        <begin position="11"/>
        <end position="69"/>
    </location>
</feature>
<keyword evidence="3" id="KW-0804">Transcription</keyword>
<feature type="DNA-binding region" description="H-T-H motif" evidence="4">
    <location>
        <begin position="32"/>
        <end position="51"/>
    </location>
</feature>
<dbReference type="InterPro" id="IPR001647">
    <property type="entry name" value="HTH_TetR"/>
</dbReference>
<dbReference type="SUPFAM" id="SSF46689">
    <property type="entry name" value="Homeodomain-like"/>
    <property type="match status" value="1"/>
</dbReference>
<dbReference type="InterPro" id="IPR049445">
    <property type="entry name" value="TetR_SbtR-like_C"/>
</dbReference>
<keyword evidence="7" id="KW-1185">Reference proteome</keyword>
<gene>
    <name evidence="6" type="ORF">GCM10009675_31940</name>
</gene>
<accession>A0ABN1VHC2</accession>